<keyword evidence="4 6" id="KW-0418">Kinase</keyword>
<keyword evidence="6" id="KW-0479">Metal-binding</keyword>
<comment type="catalytic activity">
    <reaction evidence="6 7">
        <text>[phosphate](n) + ATP = [phosphate](n+1) + ADP</text>
        <dbReference type="Rhea" id="RHEA:19573"/>
        <dbReference type="Rhea" id="RHEA-COMP:9859"/>
        <dbReference type="Rhea" id="RHEA-COMP:14280"/>
        <dbReference type="ChEBI" id="CHEBI:16838"/>
        <dbReference type="ChEBI" id="CHEBI:30616"/>
        <dbReference type="ChEBI" id="CHEBI:456216"/>
        <dbReference type="EC" id="2.7.4.1"/>
    </reaction>
</comment>
<dbReference type="InterPro" id="IPR036832">
    <property type="entry name" value="PPK_N_dom_sf"/>
</dbReference>
<dbReference type="PANTHER" id="PTHR30218">
    <property type="entry name" value="POLYPHOSPHATE KINASE"/>
    <property type="match status" value="1"/>
</dbReference>
<feature type="binding site" evidence="6">
    <location>
        <position position="405"/>
    </location>
    <ligand>
        <name>Mg(2+)</name>
        <dbReference type="ChEBI" id="CHEBI:18420"/>
    </ligand>
</feature>
<keyword evidence="5 6" id="KW-0067">ATP-binding</keyword>
<dbReference type="Pfam" id="PF02503">
    <property type="entry name" value="PP_kinase"/>
    <property type="match status" value="1"/>
</dbReference>
<evidence type="ECO:0000256" key="5">
    <source>
        <dbReference type="ARBA" id="ARBA00022840"/>
    </source>
</evidence>
<feature type="compositionally biased region" description="Polar residues" evidence="8">
    <location>
        <begin position="691"/>
        <end position="702"/>
    </location>
</feature>
<feature type="active site" description="Phosphohistidine intermediate" evidence="6">
    <location>
        <position position="435"/>
    </location>
</feature>
<dbReference type="SUPFAM" id="SSF143724">
    <property type="entry name" value="PHP14-like"/>
    <property type="match status" value="1"/>
</dbReference>
<evidence type="ECO:0000256" key="7">
    <source>
        <dbReference type="RuleBase" id="RU003800"/>
    </source>
</evidence>
<proteinExistence type="inferred from homology"/>
<keyword evidence="1 6" id="KW-0597">Phosphoprotein</keyword>
<evidence type="ECO:0000256" key="6">
    <source>
        <dbReference type="HAMAP-Rule" id="MF_00347"/>
    </source>
</evidence>
<keyword evidence="2 6" id="KW-0808">Transferase</keyword>
<dbReference type="InterPro" id="IPR041108">
    <property type="entry name" value="PP_kinase_C_1"/>
</dbReference>
<feature type="binding site" evidence="6">
    <location>
        <position position="375"/>
    </location>
    <ligand>
        <name>Mg(2+)</name>
        <dbReference type="ChEBI" id="CHEBI:18420"/>
    </ligand>
</feature>
<feature type="binding site" evidence="6">
    <location>
        <position position="564"/>
    </location>
    <ligand>
        <name>ATP</name>
        <dbReference type="ChEBI" id="CHEBI:30616"/>
    </ligand>
</feature>
<comment type="caution">
    <text evidence="13">The sequence shown here is derived from an EMBL/GenBank/DDBJ whole genome shotgun (WGS) entry which is preliminary data.</text>
</comment>
<dbReference type="InterPro" id="IPR025200">
    <property type="entry name" value="PPK_C_dom2"/>
</dbReference>
<feature type="domain" description="Polyphosphate kinase C-terminal" evidence="11">
    <location>
        <begin position="504"/>
        <end position="674"/>
    </location>
</feature>
<comment type="PTM">
    <text evidence="6 7">An intermediate of this reaction is the autophosphorylated ppk in which a phosphate is covalently linked to a histidine residue through a N-P bond.</text>
</comment>
<evidence type="ECO:0000256" key="2">
    <source>
        <dbReference type="ARBA" id="ARBA00022679"/>
    </source>
</evidence>
<accession>A0ABW5E4K5</accession>
<dbReference type="CDD" id="cd09168">
    <property type="entry name" value="PLDc_PaPPK1_C2_like"/>
    <property type="match status" value="1"/>
</dbReference>
<sequence>MPSSSYINRELSWIEFNQRVLSEAQRQEKALLERLKFLAISASNMDEFFQVRVGGLTLLRSTGSRKKDIAGLTPTQQLGAIRKRIALQIKEQYALYNSELLPLLKENHINISNPKKLPPHIENLVQNRFQEAVFPLLTPLSFDPKEDEADDHSPSLTLPAMTLIVACAIQSKNKSKRVVFIPVTEGIERFIQVEDHGEHYIIPIEDAIAQYANQLFPGENVHSHSVFRITRNGDIAVQEEDAIDLAGEMEEVLSARKTSNTVRVELRSGGSRLLENAVREITKAAPEQIYRLDGPLCLNDFMQIAFISGFDDLKAPSWEPQSSADIDYQNSIFEEIAKKDILLYHPYHSFDPVIRLIEEAASDPDVLAIKQVLYRTAKHSRVIDALIRAAENGKQVTVLVEIKARFDEARNLHRAEELQRAGVQIVYGVKGLKTHAKITLVIRKEAGRIKRYCHYGTGNYNESTARLYTDASILTARNDFGADASLIFNAVTGRSKLLNTKRLFPAPTHMKKRLLELIASEASRAKSGEKAAITAKVNSLQDKDIIDALYKASKAGVKIRLNIRGICCLKTGPRKEAKNIEVVSVIDYYLEHARVFQFHQGGEELLFISSADWMTRNLEKRVELMVPVVDQKIKQQLNEILEAAFKDNQQAHRILPDGSSERIIQDDKPSFRMQEDLQKKAAKASKAKAYQRTTTFEPHTPK</sequence>
<dbReference type="Gene3D" id="1.20.58.310">
    <property type="entry name" value="Polyphosphate kinase N-terminal domain"/>
    <property type="match status" value="1"/>
</dbReference>
<dbReference type="InterPro" id="IPR036830">
    <property type="entry name" value="PP_kinase_middle_dom_sf"/>
</dbReference>
<evidence type="ECO:0000256" key="3">
    <source>
        <dbReference type="ARBA" id="ARBA00022741"/>
    </source>
</evidence>
<comment type="similarity">
    <text evidence="6 7">Belongs to the polyphosphate kinase 1 (PPK1) family.</text>
</comment>
<dbReference type="EC" id="2.7.4.1" evidence="6 7"/>
<feature type="region of interest" description="Disordered" evidence="8">
    <location>
        <begin position="674"/>
        <end position="702"/>
    </location>
</feature>
<dbReference type="PANTHER" id="PTHR30218:SF0">
    <property type="entry name" value="POLYPHOSPHATE KINASE"/>
    <property type="match status" value="1"/>
</dbReference>
<evidence type="ECO:0000259" key="12">
    <source>
        <dbReference type="Pfam" id="PF17941"/>
    </source>
</evidence>
<evidence type="ECO:0000259" key="11">
    <source>
        <dbReference type="Pfam" id="PF13090"/>
    </source>
</evidence>
<keyword evidence="14" id="KW-1185">Reference proteome</keyword>
<feature type="domain" description="Polyphosphate kinase N-terminal" evidence="10">
    <location>
        <begin position="6"/>
        <end position="111"/>
    </location>
</feature>
<comment type="function">
    <text evidence="6 7">Catalyzes the reversible transfer of the terminal phosphate of ATP to form a long-chain polyphosphate (polyP).</text>
</comment>
<dbReference type="InterPro" id="IPR003414">
    <property type="entry name" value="PP_kinase"/>
</dbReference>
<protein>
    <recommendedName>
        <fullName evidence="6 7">Polyphosphate kinase</fullName>
        <ecNumber evidence="6 7">2.7.4.1</ecNumber>
    </recommendedName>
    <alternativeName>
        <fullName evidence="6">ATP-polyphosphate phosphotransferase</fullName>
    </alternativeName>
    <alternativeName>
        <fullName evidence="6">Polyphosphoric acid kinase</fullName>
    </alternativeName>
</protein>
<comment type="cofactor">
    <cofactor evidence="6">
        <name>Mg(2+)</name>
        <dbReference type="ChEBI" id="CHEBI:18420"/>
    </cofactor>
</comment>
<dbReference type="CDD" id="cd09165">
    <property type="entry name" value="PLDc_PaPPK1_C1_like"/>
    <property type="match status" value="1"/>
</dbReference>
<evidence type="ECO:0000259" key="9">
    <source>
        <dbReference type="Pfam" id="PF02503"/>
    </source>
</evidence>
<evidence type="ECO:0000256" key="8">
    <source>
        <dbReference type="SAM" id="MobiDB-lite"/>
    </source>
</evidence>
<reference evidence="14" key="1">
    <citation type="journal article" date="2019" name="Int. J. Syst. Evol. Microbiol.">
        <title>The Global Catalogue of Microorganisms (GCM) 10K type strain sequencing project: providing services to taxonomists for standard genome sequencing and annotation.</title>
        <authorList>
            <consortium name="The Broad Institute Genomics Platform"/>
            <consortium name="The Broad Institute Genome Sequencing Center for Infectious Disease"/>
            <person name="Wu L."/>
            <person name="Ma J."/>
        </authorList>
    </citation>
    <scope>NUCLEOTIDE SEQUENCE [LARGE SCALE GENOMIC DNA]</scope>
    <source>
        <strain evidence="14">JCM 16545</strain>
    </source>
</reference>
<dbReference type="Proteomes" id="UP001597297">
    <property type="component" value="Unassembled WGS sequence"/>
</dbReference>
<dbReference type="SUPFAM" id="SSF56024">
    <property type="entry name" value="Phospholipase D/nuclease"/>
    <property type="match status" value="2"/>
</dbReference>
<dbReference type="NCBIfam" id="NF003917">
    <property type="entry name" value="PRK05443.1-1"/>
    <property type="match status" value="1"/>
</dbReference>
<feature type="domain" description="Polyphosphate kinase C-terminal" evidence="12">
    <location>
        <begin position="331"/>
        <end position="495"/>
    </location>
</feature>
<dbReference type="Gene3D" id="3.30.870.10">
    <property type="entry name" value="Endonuclease Chain A"/>
    <property type="match status" value="2"/>
</dbReference>
<evidence type="ECO:0000256" key="4">
    <source>
        <dbReference type="ARBA" id="ARBA00022777"/>
    </source>
</evidence>
<dbReference type="Gene3D" id="3.30.1840.10">
    <property type="entry name" value="Polyphosphate kinase middle domain"/>
    <property type="match status" value="1"/>
</dbReference>
<name>A0ABW5E4K5_9BACT</name>
<feature type="domain" description="Polyphosphate kinase middle" evidence="9">
    <location>
        <begin position="124"/>
        <end position="304"/>
    </location>
</feature>
<dbReference type="Pfam" id="PF13089">
    <property type="entry name" value="PP_kinase_N"/>
    <property type="match status" value="1"/>
</dbReference>
<dbReference type="HAMAP" id="MF_00347">
    <property type="entry name" value="Polyphosphate_kinase"/>
    <property type="match status" value="1"/>
</dbReference>
<dbReference type="InterPro" id="IPR024953">
    <property type="entry name" value="PP_kinase_middle"/>
</dbReference>
<dbReference type="RefSeq" id="WP_377093530.1">
    <property type="nucleotide sequence ID" value="NZ_JBHSJM010000001.1"/>
</dbReference>
<dbReference type="SUPFAM" id="SSF140356">
    <property type="entry name" value="PPK N-terminal domain-like"/>
    <property type="match status" value="1"/>
</dbReference>
<dbReference type="InterPro" id="IPR025198">
    <property type="entry name" value="PPK_N_dom"/>
</dbReference>
<feature type="binding site" evidence="6">
    <location>
        <position position="44"/>
    </location>
    <ligand>
        <name>ATP</name>
        <dbReference type="ChEBI" id="CHEBI:30616"/>
    </ligand>
</feature>
<organism evidence="13 14">
    <name type="scientific">Rubritalea spongiae</name>
    <dbReference type="NCBI Taxonomy" id="430797"/>
    <lineage>
        <taxon>Bacteria</taxon>
        <taxon>Pseudomonadati</taxon>
        <taxon>Verrucomicrobiota</taxon>
        <taxon>Verrucomicrobiia</taxon>
        <taxon>Verrucomicrobiales</taxon>
        <taxon>Rubritaleaceae</taxon>
        <taxon>Rubritalea</taxon>
    </lineage>
</organism>
<keyword evidence="6" id="KW-0460">Magnesium</keyword>
<feature type="binding site" evidence="6">
    <location>
        <position position="468"/>
    </location>
    <ligand>
        <name>ATP</name>
        <dbReference type="ChEBI" id="CHEBI:30616"/>
    </ligand>
</feature>
<evidence type="ECO:0000313" key="14">
    <source>
        <dbReference type="Proteomes" id="UP001597297"/>
    </source>
</evidence>
<feature type="binding site" evidence="6">
    <location>
        <position position="592"/>
    </location>
    <ligand>
        <name>ATP</name>
        <dbReference type="ChEBI" id="CHEBI:30616"/>
    </ligand>
</feature>
<dbReference type="Pfam" id="PF17941">
    <property type="entry name" value="PP_kinase_C_1"/>
    <property type="match status" value="1"/>
</dbReference>
<evidence type="ECO:0000259" key="10">
    <source>
        <dbReference type="Pfam" id="PF13089"/>
    </source>
</evidence>
<dbReference type="Pfam" id="PF13090">
    <property type="entry name" value="PP_kinase_C"/>
    <property type="match status" value="1"/>
</dbReference>
<evidence type="ECO:0000313" key="13">
    <source>
        <dbReference type="EMBL" id="MFD2277561.1"/>
    </source>
</evidence>
<keyword evidence="3 6" id="KW-0547">Nucleotide-binding</keyword>
<evidence type="ECO:0000256" key="1">
    <source>
        <dbReference type="ARBA" id="ARBA00022553"/>
    </source>
</evidence>
<dbReference type="EMBL" id="JBHUJC010000042">
    <property type="protein sequence ID" value="MFD2277561.1"/>
    <property type="molecule type" value="Genomic_DNA"/>
</dbReference>
<dbReference type="NCBIfam" id="NF003921">
    <property type="entry name" value="PRK05443.2-2"/>
    <property type="match status" value="1"/>
</dbReference>
<gene>
    <name evidence="13" type="primary">ppk1</name>
    <name evidence="6" type="synonym">ppk</name>
    <name evidence="13" type="ORF">ACFSQZ_13890</name>
</gene>
<dbReference type="PIRSF" id="PIRSF015589">
    <property type="entry name" value="PP_kinase"/>
    <property type="match status" value="1"/>
</dbReference>
<dbReference type="GO" id="GO:0008976">
    <property type="term" value="F:polyphosphate kinase activity"/>
    <property type="evidence" value="ECO:0007669"/>
    <property type="project" value="UniProtKB-EC"/>
</dbReference>
<dbReference type="NCBIfam" id="TIGR03705">
    <property type="entry name" value="poly_P_kin"/>
    <property type="match status" value="1"/>
</dbReference>